<evidence type="ECO:0000313" key="3">
    <source>
        <dbReference type="EMBL" id="KIY91226.1"/>
    </source>
</evidence>
<dbReference type="GO" id="GO:0032511">
    <property type="term" value="P:late endosome to vacuole transport via multivesicular body sorting pathway"/>
    <property type="evidence" value="ECO:0007669"/>
    <property type="project" value="InterPro"/>
</dbReference>
<accession>A0A0D2LMG4</accession>
<feature type="region of interest" description="Disordered" evidence="1">
    <location>
        <begin position="91"/>
        <end position="175"/>
    </location>
</feature>
<dbReference type="PANTHER" id="PTHR46009:SF1">
    <property type="entry name" value="VACUOLAR PROTEIN SORTING-ASSOCIATED PROTEIN VTA1 HOMOLOG"/>
    <property type="match status" value="1"/>
</dbReference>
<gene>
    <name evidence="3" type="ORF">MNEG_16739</name>
</gene>
<dbReference type="RefSeq" id="XP_013890246.1">
    <property type="nucleotide sequence ID" value="XM_014034792.1"/>
</dbReference>
<protein>
    <recommendedName>
        <fullName evidence="2">Vta1 C-terminal domain-containing protein</fullName>
    </recommendedName>
</protein>
<evidence type="ECO:0000259" key="2">
    <source>
        <dbReference type="Pfam" id="PF18097"/>
    </source>
</evidence>
<dbReference type="Pfam" id="PF18097">
    <property type="entry name" value="Vta1_C"/>
    <property type="match status" value="1"/>
</dbReference>
<dbReference type="InterPro" id="IPR044538">
    <property type="entry name" value="Vta1-like"/>
</dbReference>
<dbReference type="AlphaFoldDB" id="A0A0D2LMG4"/>
<reference evidence="3 4" key="1">
    <citation type="journal article" date="2013" name="BMC Genomics">
        <title>Reconstruction of the lipid metabolism for the microalga Monoraphidium neglectum from its genome sequence reveals characteristics suitable for biofuel production.</title>
        <authorList>
            <person name="Bogen C."/>
            <person name="Al-Dilaimi A."/>
            <person name="Albersmeier A."/>
            <person name="Wichmann J."/>
            <person name="Grundmann M."/>
            <person name="Rupp O."/>
            <person name="Lauersen K.J."/>
            <person name="Blifernez-Klassen O."/>
            <person name="Kalinowski J."/>
            <person name="Goesmann A."/>
            <person name="Mussgnug J.H."/>
            <person name="Kruse O."/>
        </authorList>
    </citation>
    <scope>NUCLEOTIDE SEQUENCE [LARGE SCALE GENOMIC DNA]</scope>
    <source>
        <strain evidence="3 4">SAG 48.87</strain>
    </source>
</reference>
<dbReference type="Gene3D" id="1.20.5.420">
    <property type="entry name" value="Immunoglobulin FC, subunit C"/>
    <property type="match status" value="1"/>
</dbReference>
<dbReference type="PANTHER" id="PTHR46009">
    <property type="entry name" value="VACUOLAR PROTEIN SORTING-ASSOCIATED PROTEIN VTA1 HOMOLOG"/>
    <property type="match status" value="1"/>
</dbReference>
<evidence type="ECO:0000313" key="4">
    <source>
        <dbReference type="Proteomes" id="UP000054498"/>
    </source>
</evidence>
<dbReference type="Proteomes" id="UP000054498">
    <property type="component" value="Unassembled WGS sequence"/>
</dbReference>
<dbReference type="STRING" id="145388.A0A0D2LMG4"/>
<dbReference type="GeneID" id="25734528"/>
<name>A0A0D2LMG4_9CHLO</name>
<proteinExistence type="predicted"/>
<feature type="compositionally biased region" description="Pro residues" evidence="1">
    <location>
        <begin position="149"/>
        <end position="158"/>
    </location>
</feature>
<dbReference type="KEGG" id="mng:MNEG_16739"/>
<feature type="domain" description="Vta1 C-terminal" evidence="2">
    <location>
        <begin position="179"/>
        <end position="214"/>
    </location>
</feature>
<sequence>MVVSAAGPDPTYRVAFRDRLGEVHDSALAPDAPPGSRVAFVEAAGAAGVGATVLAADAGAWPPSFLLRCDNGRDVPASYGQITLAIDVDPDPYQQQQPQQPSPQQQQPPPPPLPQQQQQSPTSSHHARHQNPLASAAAVVAAAVRAGAPPQPPPPPALAPAAAAQLPAPVPGYQPPLQAIQDAQKAAKYAVSSLSFDDISGAVKYLSEALRLLTQPGAARS</sequence>
<organism evidence="3 4">
    <name type="scientific">Monoraphidium neglectum</name>
    <dbReference type="NCBI Taxonomy" id="145388"/>
    <lineage>
        <taxon>Eukaryota</taxon>
        <taxon>Viridiplantae</taxon>
        <taxon>Chlorophyta</taxon>
        <taxon>core chlorophytes</taxon>
        <taxon>Chlorophyceae</taxon>
        <taxon>CS clade</taxon>
        <taxon>Sphaeropleales</taxon>
        <taxon>Selenastraceae</taxon>
        <taxon>Monoraphidium</taxon>
    </lineage>
</organism>
<keyword evidence="4" id="KW-1185">Reference proteome</keyword>
<dbReference type="InterPro" id="IPR041212">
    <property type="entry name" value="Vta1_C"/>
</dbReference>
<feature type="compositionally biased region" description="Low complexity" evidence="1">
    <location>
        <begin position="94"/>
        <end position="105"/>
    </location>
</feature>
<feature type="compositionally biased region" description="Low complexity" evidence="1">
    <location>
        <begin position="132"/>
        <end position="148"/>
    </location>
</feature>
<dbReference type="GO" id="GO:0005771">
    <property type="term" value="C:multivesicular body"/>
    <property type="evidence" value="ECO:0007669"/>
    <property type="project" value="TreeGrafter"/>
</dbReference>
<evidence type="ECO:0000256" key="1">
    <source>
        <dbReference type="SAM" id="MobiDB-lite"/>
    </source>
</evidence>
<dbReference type="EMBL" id="KK106935">
    <property type="protein sequence ID" value="KIY91226.1"/>
    <property type="molecule type" value="Genomic_DNA"/>
</dbReference>
<dbReference type="OrthoDB" id="391137at2759"/>